<proteinExistence type="inferred from homology"/>
<accession>A0A366HL99</accession>
<dbReference type="Pfam" id="PF00920">
    <property type="entry name" value="ILVD_EDD_N"/>
    <property type="match status" value="1"/>
</dbReference>
<evidence type="ECO:0000259" key="16">
    <source>
        <dbReference type="Pfam" id="PF00920"/>
    </source>
</evidence>
<dbReference type="Proteomes" id="UP000253426">
    <property type="component" value="Unassembled WGS sequence"/>
</dbReference>
<comment type="subunit">
    <text evidence="15">Homodimer.</text>
</comment>
<dbReference type="InterPro" id="IPR037237">
    <property type="entry name" value="IlvD/EDD_N"/>
</dbReference>
<dbReference type="SUPFAM" id="SSF143975">
    <property type="entry name" value="IlvD/EDD N-terminal domain-like"/>
    <property type="match status" value="1"/>
</dbReference>
<feature type="binding site" description="via carbamate group" evidence="15">
    <location>
        <position position="136"/>
    </location>
    <ligand>
        <name>Mg(2+)</name>
        <dbReference type="ChEBI" id="CHEBI:18420"/>
    </ligand>
</feature>
<dbReference type="GO" id="GO:0009099">
    <property type="term" value="P:L-valine biosynthetic process"/>
    <property type="evidence" value="ECO:0007669"/>
    <property type="project" value="UniProtKB-UniRule"/>
</dbReference>
<evidence type="ECO:0000256" key="15">
    <source>
        <dbReference type="HAMAP-Rule" id="MF_00012"/>
    </source>
</evidence>
<dbReference type="GO" id="GO:0004160">
    <property type="term" value="F:dihydroxy-acid dehydratase activity"/>
    <property type="evidence" value="ECO:0007669"/>
    <property type="project" value="UniProtKB-UniRule"/>
</dbReference>
<dbReference type="InterPro" id="IPR056740">
    <property type="entry name" value="ILV_EDD_C"/>
</dbReference>
<evidence type="ECO:0000256" key="3">
    <source>
        <dbReference type="ARBA" id="ARBA00022605"/>
    </source>
</evidence>
<dbReference type="FunFam" id="3.50.30.80:FF:000001">
    <property type="entry name" value="Dihydroxy-acid dehydratase"/>
    <property type="match status" value="1"/>
</dbReference>
<evidence type="ECO:0000259" key="17">
    <source>
        <dbReference type="Pfam" id="PF24877"/>
    </source>
</evidence>
<comment type="catalytic activity">
    <reaction evidence="11">
        <text>(2R)-2,3-dihydroxy-3-methylbutanoate = 3-methyl-2-oxobutanoate + H2O</text>
        <dbReference type="Rhea" id="RHEA:24809"/>
        <dbReference type="ChEBI" id="CHEBI:11851"/>
        <dbReference type="ChEBI" id="CHEBI:15377"/>
        <dbReference type="ChEBI" id="CHEBI:49072"/>
        <dbReference type="EC" id="4.2.1.9"/>
    </reaction>
    <physiologicalReaction direction="left-to-right" evidence="11">
        <dbReference type="Rhea" id="RHEA:24810"/>
    </physiologicalReaction>
</comment>
<dbReference type="GO" id="GO:0009097">
    <property type="term" value="P:isoleucine biosynthetic process"/>
    <property type="evidence" value="ECO:0007669"/>
    <property type="project" value="UniProtKB-UniRule"/>
</dbReference>
<dbReference type="InterPro" id="IPR042096">
    <property type="entry name" value="Dihydro-acid_dehy_C"/>
</dbReference>
<keyword evidence="4 15" id="KW-0001">2Fe-2S</keyword>
<evidence type="ECO:0000256" key="12">
    <source>
        <dbReference type="ARBA" id="ARBA00029436"/>
    </source>
</evidence>
<dbReference type="GO" id="GO:0051537">
    <property type="term" value="F:2 iron, 2 sulfur cluster binding"/>
    <property type="evidence" value="ECO:0007669"/>
    <property type="project" value="UniProtKB-UniRule"/>
</dbReference>
<feature type="domain" description="Dihydroxy-acid/6-phosphogluconate dehydratase C-terminal" evidence="17">
    <location>
        <begin position="379"/>
        <end position="567"/>
    </location>
</feature>
<dbReference type="PROSITE" id="PS00886">
    <property type="entry name" value="ILVD_EDD_1"/>
    <property type="match status" value="1"/>
</dbReference>
<evidence type="ECO:0000256" key="7">
    <source>
        <dbReference type="ARBA" id="ARBA00023004"/>
    </source>
</evidence>
<dbReference type="Gene3D" id="3.50.30.80">
    <property type="entry name" value="IlvD/EDD C-terminal domain-like"/>
    <property type="match status" value="1"/>
</dbReference>
<evidence type="ECO:0000256" key="4">
    <source>
        <dbReference type="ARBA" id="ARBA00022714"/>
    </source>
</evidence>
<dbReference type="RefSeq" id="WP_113959198.1">
    <property type="nucleotide sequence ID" value="NZ_QNRR01000005.1"/>
</dbReference>
<reference evidence="18 19" key="1">
    <citation type="submission" date="2018-06" db="EMBL/GenBank/DDBJ databases">
        <title>Genomic Encyclopedia of Type Strains, Phase IV (KMG-IV): sequencing the most valuable type-strain genomes for metagenomic binning, comparative biology and taxonomic classification.</title>
        <authorList>
            <person name="Goeker M."/>
        </authorList>
    </citation>
    <scope>NUCLEOTIDE SEQUENCE [LARGE SCALE GENOMIC DNA]</scope>
    <source>
        <strain evidence="18 19">DSM 25532</strain>
    </source>
</reference>
<keyword evidence="10 15" id="KW-0100">Branched-chain amino acid biosynthesis</keyword>
<dbReference type="InterPro" id="IPR020558">
    <property type="entry name" value="DiOHA_6PGluconate_deHydtase_CS"/>
</dbReference>
<keyword evidence="19" id="KW-1185">Reference proteome</keyword>
<gene>
    <name evidence="15" type="primary">ilvD</name>
    <name evidence="18" type="ORF">DES53_105118</name>
</gene>
<name>A0A366HL99_9BACT</name>
<keyword evidence="8 15" id="KW-0411">Iron-sulfur</keyword>
<dbReference type="InterPro" id="IPR000581">
    <property type="entry name" value="ILV_EDD_N"/>
</dbReference>
<dbReference type="AlphaFoldDB" id="A0A366HL99"/>
<evidence type="ECO:0000256" key="9">
    <source>
        <dbReference type="ARBA" id="ARBA00023239"/>
    </source>
</evidence>
<keyword evidence="6 15" id="KW-0460">Magnesium</keyword>
<evidence type="ECO:0000256" key="13">
    <source>
        <dbReference type="ARBA" id="ARBA00029437"/>
    </source>
</evidence>
<dbReference type="PROSITE" id="PS00887">
    <property type="entry name" value="ILVD_EDD_2"/>
    <property type="match status" value="1"/>
</dbReference>
<dbReference type="NCBIfam" id="TIGR00110">
    <property type="entry name" value="ilvD"/>
    <property type="match status" value="1"/>
</dbReference>
<dbReference type="GO" id="GO:0000287">
    <property type="term" value="F:magnesium ion binding"/>
    <property type="evidence" value="ECO:0007669"/>
    <property type="project" value="UniProtKB-UniRule"/>
</dbReference>
<comment type="cofactor">
    <cofactor evidence="15">
        <name>[2Fe-2S] cluster</name>
        <dbReference type="ChEBI" id="CHEBI:190135"/>
    </cofactor>
    <text evidence="15">Binds 1 [2Fe-2S] cluster per subunit. This cluster acts as a Lewis acid cofactor.</text>
</comment>
<dbReference type="OrthoDB" id="9807077at2"/>
<protein>
    <recommendedName>
        <fullName evidence="14 15">Dihydroxy-acid dehydratase</fullName>
        <shortName evidence="15">DAD</shortName>
        <ecNumber evidence="14 15">4.2.1.9</ecNumber>
    </recommendedName>
</protein>
<comment type="function">
    <text evidence="15">Functions in the biosynthesis of branched-chain amino acids. Catalyzes the dehydration of (2R,3R)-2,3-dihydroxy-3-methylpentanoate (2,3-dihydroxy-3-methylvalerate) into 2-oxo-3-methylpentanoate (2-oxo-3-methylvalerate) and of (2R)-2,3-dihydroxy-3-methylbutanoate (2,3-dihydroxyisovalerate) into 2-oxo-3-methylbutanoate (2-oxoisovalerate), the penultimate precursor to L-isoleucine and L-valine, respectively.</text>
</comment>
<dbReference type="InterPro" id="IPR050165">
    <property type="entry name" value="DHAD_IlvD/Edd"/>
</dbReference>
<evidence type="ECO:0000256" key="6">
    <source>
        <dbReference type="ARBA" id="ARBA00022842"/>
    </source>
</evidence>
<keyword evidence="9 15" id="KW-0456">Lyase</keyword>
<feature type="active site" description="Proton acceptor" evidence="15">
    <location>
        <position position="486"/>
    </location>
</feature>
<evidence type="ECO:0000313" key="19">
    <source>
        <dbReference type="Proteomes" id="UP000253426"/>
    </source>
</evidence>
<dbReference type="Pfam" id="PF24877">
    <property type="entry name" value="ILV_EDD_C"/>
    <property type="match status" value="1"/>
</dbReference>
<evidence type="ECO:0000256" key="14">
    <source>
        <dbReference type="ARBA" id="ARBA00029490"/>
    </source>
</evidence>
<evidence type="ECO:0000313" key="18">
    <source>
        <dbReference type="EMBL" id="RBP43719.1"/>
    </source>
</evidence>
<sequence length="574" mass="60724">MSARTKSAAKSDLHRKHSAIVVDGVERAPSRAMLHAVGFSRADFKKSLIGVASTWSMVTPCNMHIDRLAKEAAKGIDAAGGKSMIFNTITISDGISMGTEGMKYSLVSREVIADSIETVVGCEGMDGYVAIGGCDKNMPGCIMAMARLNRPSVFVYGGTILPGCVGPEKKDADIVTVFEAVGKHANCQINDKELIDIEEHSIPGEGSCGGMYTANTMASAIEALGMSLPNSGAQSAVGDDKLIDCFDAGAAVLNMIKLGITPRDIMTKEAFENAITLIITLGGSTNAVLHLIAMAHSAGVKLTIDDFTRIGKKTPVLADLKPSGKYFMNDLVKIGGTVPLMRMLVEEGLMHGDCLTVTGRSMKENLKKSKIVYPKDQTIVQPLDKPLKKDSHLVIFRGNLCAEGAVGKISGKEGLLFSGKAIVFDSEEKALQAILNDKVKKGHVIVIRMEGPQGGPGMREMLSPTSAIMGKGLGKDVALITDGRFSGGSHGFVVGHVTPEAYVGGTIAIVKNGDPITIDAQKREITLGVPAKEIAARLKAWKKPKPRYTRGILAKYAATVKNASQGAVTDLDVV</sequence>
<dbReference type="NCBIfam" id="NF002068">
    <property type="entry name" value="PRK00911.1"/>
    <property type="match status" value="1"/>
</dbReference>
<dbReference type="PANTHER" id="PTHR21000:SF5">
    <property type="entry name" value="DIHYDROXY-ACID DEHYDRATASE, MITOCHONDRIAL"/>
    <property type="match status" value="1"/>
</dbReference>
<comment type="caution">
    <text evidence="18">The sequence shown here is derived from an EMBL/GenBank/DDBJ whole genome shotgun (WGS) entry which is preliminary data.</text>
</comment>
<evidence type="ECO:0000256" key="2">
    <source>
        <dbReference type="ARBA" id="ARBA00006486"/>
    </source>
</evidence>
<dbReference type="EC" id="4.2.1.9" evidence="14 15"/>
<evidence type="ECO:0000256" key="10">
    <source>
        <dbReference type="ARBA" id="ARBA00023304"/>
    </source>
</evidence>
<comment type="catalytic activity">
    <reaction evidence="15">
        <text>(2R,3R)-2,3-dihydroxy-3-methylpentanoate = (S)-3-methyl-2-oxopentanoate + H2O</text>
        <dbReference type="Rhea" id="RHEA:27694"/>
        <dbReference type="ChEBI" id="CHEBI:15377"/>
        <dbReference type="ChEBI" id="CHEBI:35146"/>
        <dbReference type="ChEBI" id="CHEBI:49258"/>
        <dbReference type="EC" id="4.2.1.9"/>
    </reaction>
</comment>
<feature type="binding site" evidence="15">
    <location>
        <position position="93"/>
    </location>
    <ligand>
        <name>Mg(2+)</name>
        <dbReference type="ChEBI" id="CHEBI:18420"/>
    </ligand>
</feature>
<feature type="domain" description="Dihydroxy-acid/6-phosphogluconate dehydratase N-terminal" evidence="16">
    <location>
        <begin position="46"/>
        <end position="365"/>
    </location>
</feature>
<evidence type="ECO:0000256" key="1">
    <source>
        <dbReference type="ARBA" id="ARBA00001946"/>
    </source>
</evidence>
<feature type="binding site" evidence="15">
    <location>
        <position position="61"/>
    </location>
    <ligand>
        <name>[2Fe-2S] cluster</name>
        <dbReference type="ChEBI" id="CHEBI:190135"/>
    </ligand>
</feature>
<organism evidence="18 19">
    <name type="scientific">Roseimicrobium gellanilyticum</name>
    <dbReference type="NCBI Taxonomy" id="748857"/>
    <lineage>
        <taxon>Bacteria</taxon>
        <taxon>Pseudomonadati</taxon>
        <taxon>Verrucomicrobiota</taxon>
        <taxon>Verrucomicrobiia</taxon>
        <taxon>Verrucomicrobiales</taxon>
        <taxon>Verrucomicrobiaceae</taxon>
        <taxon>Roseimicrobium</taxon>
    </lineage>
</organism>
<dbReference type="UniPathway" id="UPA00047">
    <property type="reaction ID" value="UER00057"/>
</dbReference>
<keyword evidence="3 15" id="KW-0028">Amino-acid biosynthesis</keyword>
<feature type="modified residue" description="N6-carboxylysine" evidence="15">
    <location>
        <position position="136"/>
    </location>
</feature>
<comment type="pathway">
    <text evidence="13 15">Amino-acid biosynthesis; L-isoleucine biosynthesis; L-isoleucine from 2-oxobutanoate: step 3/4.</text>
</comment>
<dbReference type="SUPFAM" id="SSF52016">
    <property type="entry name" value="LeuD/IlvD-like"/>
    <property type="match status" value="1"/>
</dbReference>
<comment type="pathway">
    <text evidence="12 15">Amino-acid biosynthesis; L-valine biosynthesis; L-valine from pyruvate: step 3/4.</text>
</comment>
<dbReference type="HAMAP" id="MF_00012">
    <property type="entry name" value="IlvD"/>
    <property type="match status" value="1"/>
</dbReference>
<evidence type="ECO:0000256" key="8">
    <source>
        <dbReference type="ARBA" id="ARBA00023014"/>
    </source>
</evidence>
<dbReference type="EMBL" id="QNRR01000005">
    <property type="protein sequence ID" value="RBP43719.1"/>
    <property type="molecule type" value="Genomic_DNA"/>
</dbReference>
<comment type="similarity">
    <text evidence="2 15">Belongs to the IlvD/Edd family.</text>
</comment>
<feature type="binding site" evidence="15">
    <location>
        <position position="135"/>
    </location>
    <ligand>
        <name>Mg(2+)</name>
        <dbReference type="ChEBI" id="CHEBI:18420"/>
    </ligand>
</feature>
<dbReference type="PANTHER" id="PTHR21000">
    <property type="entry name" value="DIHYDROXY-ACID DEHYDRATASE DAD"/>
    <property type="match status" value="1"/>
</dbReference>
<dbReference type="UniPathway" id="UPA00049">
    <property type="reaction ID" value="UER00061"/>
</dbReference>
<comment type="cofactor">
    <cofactor evidence="1 15">
        <name>Mg(2+)</name>
        <dbReference type="ChEBI" id="CHEBI:18420"/>
    </cofactor>
</comment>
<feature type="binding site" evidence="15">
    <location>
        <position position="460"/>
    </location>
    <ligand>
        <name>Mg(2+)</name>
        <dbReference type="ChEBI" id="CHEBI:18420"/>
    </ligand>
</feature>
<keyword evidence="5 15" id="KW-0479">Metal-binding</keyword>
<dbReference type="InterPro" id="IPR004404">
    <property type="entry name" value="DihydroxyA_deHydtase"/>
</dbReference>
<evidence type="ECO:0000256" key="11">
    <source>
        <dbReference type="ARBA" id="ARBA00029304"/>
    </source>
</evidence>
<comment type="caution">
    <text evidence="15">Lacks conserved residue(s) required for the propagation of feature annotation.</text>
</comment>
<evidence type="ECO:0000256" key="5">
    <source>
        <dbReference type="ARBA" id="ARBA00022723"/>
    </source>
</evidence>
<keyword evidence="7 15" id="KW-0408">Iron</keyword>